<dbReference type="Proteomes" id="UP000517916">
    <property type="component" value="Unassembled WGS sequence"/>
</dbReference>
<evidence type="ECO:0000256" key="1">
    <source>
        <dbReference type="SAM" id="SignalP"/>
    </source>
</evidence>
<accession>A0ABR6B9G5</accession>
<reference evidence="2 3" key="1">
    <citation type="submission" date="2020-08" db="EMBL/GenBank/DDBJ databases">
        <title>Genomic Encyclopedia of Archaeal and Bacterial Type Strains, Phase II (KMG-II): from individual species to whole genera.</title>
        <authorList>
            <person name="Goeker M."/>
        </authorList>
    </citation>
    <scope>NUCLEOTIDE SEQUENCE [LARGE SCALE GENOMIC DNA]</scope>
    <source>
        <strain evidence="2 3">DSM 43850</strain>
    </source>
</reference>
<organism evidence="2 3">
    <name type="scientific">Kutzneria viridogrisea</name>
    <dbReference type="NCBI Taxonomy" id="47990"/>
    <lineage>
        <taxon>Bacteria</taxon>
        <taxon>Bacillati</taxon>
        <taxon>Actinomycetota</taxon>
        <taxon>Actinomycetes</taxon>
        <taxon>Pseudonocardiales</taxon>
        <taxon>Pseudonocardiaceae</taxon>
        <taxon>Kutzneria</taxon>
    </lineage>
</organism>
<feature type="signal peptide" evidence="1">
    <location>
        <begin position="1"/>
        <end position="30"/>
    </location>
</feature>
<protein>
    <submittedName>
        <fullName evidence="2">Uncharacterized protein</fullName>
    </submittedName>
</protein>
<dbReference type="EMBL" id="JACJID010000001">
    <property type="protein sequence ID" value="MBA8923487.1"/>
    <property type="molecule type" value="Genomic_DNA"/>
</dbReference>
<feature type="chain" id="PRO_5047090950" evidence="1">
    <location>
        <begin position="31"/>
        <end position="34"/>
    </location>
</feature>
<evidence type="ECO:0000313" key="3">
    <source>
        <dbReference type="Proteomes" id="UP000517916"/>
    </source>
</evidence>
<keyword evidence="1" id="KW-0732">Signal</keyword>
<gene>
    <name evidence="2" type="ORF">BC739_000684</name>
</gene>
<keyword evidence="3" id="KW-1185">Reference proteome</keyword>
<name>A0ABR6B9G5_9PSEU</name>
<sequence length="34" mass="3386">MSTVQVLPRRGTAAVLAAVLVLSSATAAYAAPDN</sequence>
<proteinExistence type="predicted"/>
<evidence type="ECO:0000313" key="2">
    <source>
        <dbReference type="EMBL" id="MBA8923487.1"/>
    </source>
</evidence>
<comment type="caution">
    <text evidence="2">The sequence shown here is derived from an EMBL/GenBank/DDBJ whole genome shotgun (WGS) entry which is preliminary data.</text>
</comment>